<organism evidence="1 2">
    <name type="scientific">Cajanus cajan</name>
    <name type="common">Pigeon pea</name>
    <name type="synonym">Cajanus indicus</name>
    <dbReference type="NCBI Taxonomy" id="3821"/>
    <lineage>
        <taxon>Eukaryota</taxon>
        <taxon>Viridiplantae</taxon>
        <taxon>Streptophyta</taxon>
        <taxon>Embryophyta</taxon>
        <taxon>Tracheophyta</taxon>
        <taxon>Spermatophyta</taxon>
        <taxon>Magnoliopsida</taxon>
        <taxon>eudicotyledons</taxon>
        <taxon>Gunneridae</taxon>
        <taxon>Pentapetalae</taxon>
        <taxon>rosids</taxon>
        <taxon>fabids</taxon>
        <taxon>Fabales</taxon>
        <taxon>Fabaceae</taxon>
        <taxon>Papilionoideae</taxon>
        <taxon>50 kb inversion clade</taxon>
        <taxon>NPAAA clade</taxon>
        <taxon>indigoferoid/millettioid clade</taxon>
        <taxon>Phaseoleae</taxon>
        <taxon>Cajanus</taxon>
    </lineage>
</organism>
<accession>A0A151TPC7</accession>
<dbReference type="Gramene" id="C.cajan_21868.t">
    <property type="protein sequence ID" value="C.cajan_21868.t.cds1"/>
    <property type="gene ID" value="C.cajan_21868"/>
</dbReference>
<protein>
    <recommendedName>
        <fullName evidence="3">Retrovirus-related Pol polyprotein from transposon TNT 1-94</fullName>
    </recommendedName>
</protein>
<evidence type="ECO:0008006" key="3">
    <source>
        <dbReference type="Google" id="ProtNLM"/>
    </source>
</evidence>
<name>A0A151TPC7_CAJCA</name>
<proteinExistence type="predicted"/>
<reference evidence="1 2" key="1">
    <citation type="journal article" date="2012" name="Nat. Biotechnol.">
        <title>Draft genome sequence of pigeonpea (Cajanus cajan), an orphan legume crop of resource-poor farmers.</title>
        <authorList>
            <person name="Varshney R.K."/>
            <person name="Chen W."/>
            <person name="Li Y."/>
            <person name="Bharti A.K."/>
            <person name="Saxena R.K."/>
            <person name="Schlueter J.A."/>
            <person name="Donoghue M.T."/>
            <person name="Azam S."/>
            <person name="Fan G."/>
            <person name="Whaley A.M."/>
            <person name="Farmer A.D."/>
            <person name="Sheridan J."/>
            <person name="Iwata A."/>
            <person name="Tuteja R."/>
            <person name="Penmetsa R.V."/>
            <person name="Wu W."/>
            <person name="Upadhyaya H.D."/>
            <person name="Yang S.P."/>
            <person name="Shah T."/>
            <person name="Saxena K.B."/>
            <person name="Michael T."/>
            <person name="McCombie W.R."/>
            <person name="Yang B."/>
            <person name="Zhang G."/>
            <person name="Yang H."/>
            <person name="Wang J."/>
            <person name="Spillane C."/>
            <person name="Cook D.R."/>
            <person name="May G.D."/>
            <person name="Xu X."/>
            <person name="Jackson S.A."/>
        </authorList>
    </citation>
    <scope>NUCLEOTIDE SEQUENCE [LARGE SCALE GENOMIC DNA]</scope>
    <source>
        <strain evidence="2">cv. Asha</strain>
    </source>
</reference>
<dbReference type="Proteomes" id="UP000075243">
    <property type="component" value="Chromosome 4"/>
</dbReference>
<dbReference type="AlphaFoldDB" id="A0A151TPC7"/>
<sequence length="67" mass="8063">MDPSIKLSTNDEKSYHNVIYYWHLIGKLLYLTTIRPNITFAMQQLSQIMPKLMDYHERNSIFKIFIV</sequence>
<dbReference type="EMBL" id="CM003606">
    <property type="protein sequence ID" value="KYP68870.1"/>
    <property type="molecule type" value="Genomic_DNA"/>
</dbReference>
<evidence type="ECO:0000313" key="1">
    <source>
        <dbReference type="EMBL" id="KYP68870.1"/>
    </source>
</evidence>
<gene>
    <name evidence="1" type="ORF">KK1_022519</name>
</gene>
<evidence type="ECO:0000313" key="2">
    <source>
        <dbReference type="Proteomes" id="UP000075243"/>
    </source>
</evidence>
<keyword evidence="2" id="KW-1185">Reference proteome</keyword>